<dbReference type="AlphaFoldDB" id="A0A381SKZ4"/>
<dbReference type="PIRSF" id="PIRSF000505">
    <property type="entry name" value="EPSPS"/>
    <property type="match status" value="1"/>
</dbReference>
<dbReference type="CDD" id="cd01556">
    <property type="entry name" value="EPSP_synthase"/>
    <property type="match status" value="1"/>
</dbReference>
<dbReference type="Pfam" id="PF00275">
    <property type="entry name" value="EPSP_synthase"/>
    <property type="match status" value="1"/>
</dbReference>
<feature type="non-terminal residue" evidence="10">
    <location>
        <position position="1"/>
    </location>
</feature>
<dbReference type="InterPro" id="IPR023193">
    <property type="entry name" value="EPSP_synthase_CS"/>
</dbReference>
<accession>A0A381SKZ4</accession>
<evidence type="ECO:0000256" key="5">
    <source>
        <dbReference type="ARBA" id="ARBA00022605"/>
    </source>
</evidence>
<keyword evidence="4" id="KW-0963">Cytoplasm</keyword>
<dbReference type="SUPFAM" id="SSF55205">
    <property type="entry name" value="EPT/RTPC-like"/>
    <property type="match status" value="1"/>
</dbReference>
<sequence>SSKIVNGINGTVEIPGDKSISHRSIIIPSISKGVTQISNLLRSEDVFRTINAFQSMNVNIQVNKDDVIIEGKGLNSLIKSDKVIDLGNSGTSARLLTGLLSSQNFDSTLVGDTSLSKRPMARITKPLELMGAKFDNNHNKLPLKIYGKKLHKIDYELELPSAQVKSGLIFAALNTDGKSKIVEKKITRNHTEIMLESFEADIKINKVDSENHIFVNGKKELVPKNISVPSDLSSASFFIVAALINKNSFITMNNINLNPTRDGILKALNLMQANIQINNKRTTNGELIGDLEIKTSELKGCELESDNARLMIDEYPILSIAAAFAKSPSVFKGLGELKVKESNRLELIRHNLHNCGIFCKVSGEDLFIDPTKKISPKENQIKTDNDHRIAMSFAIMGMKLGVDLYIADSEFIKTSFPNFIVTFNNVGGNLSE</sequence>
<evidence type="ECO:0000256" key="3">
    <source>
        <dbReference type="ARBA" id="ARBA00012450"/>
    </source>
</evidence>
<reference evidence="10" key="1">
    <citation type="submission" date="2018-05" db="EMBL/GenBank/DDBJ databases">
        <authorList>
            <person name="Lanie J.A."/>
            <person name="Ng W.-L."/>
            <person name="Kazmierczak K.M."/>
            <person name="Andrzejewski T.M."/>
            <person name="Davidsen T.M."/>
            <person name="Wayne K.J."/>
            <person name="Tettelin H."/>
            <person name="Glass J.I."/>
            <person name="Rusch D."/>
            <person name="Podicherti R."/>
            <person name="Tsui H.-C.T."/>
            <person name="Winkler M.E."/>
        </authorList>
    </citation>
    <scope>NUCLEOTIDE SEQUENCE</scope>
</reference>
<keyword evidence="6" id="KW-0808">Transferase</keyword>
<dbReference type="PANTHER" id="PTHR21090:SF5">
    <property type="entry name" value="PENTAFUNCTIONAL AROM POLYPEPTIDE"/>
    <property type="match status" value="1"/>
</dbReference>
<dbReference type="PROSITE" id="PS00104">
    <property type="entry name" value="EPSP_SYNTHASE_1"/>
    <property type="match status" value="1"/>
</dbReference>
<dbReference type="EMBL" id="UINC01003177">
    <property type="protein sequence ID" value="SVA04011.1"/>
    <property type="molecule type" value="Genomic_DNA"/>
</dbReference>
<dbReference type="Gene3D" id="3.65.10.10">
    <property type="entry name" value="Enolpyruvate transferase domain"/>
    <property type="match status" value="2"/>
</dbReference>
<dbReference type="NCBIfam" id="TIGR01356">
    <property type="entry name" value="aroA"/>
    <property type="match status" value="1"/>
</dbReference>
<protein>
    <recommendedName>
        <fullName evidence="3">3-phosphoshikimate 1-carboxyvinyltransferase</fullName>
        <ecNumber evidence="3">2.5.1.19</ecNumber>
    </recommendedName>
</protein>
<dbReference type="UniPathway" id="UPA00053">
    <property type="reaction ID" value="UER00089"/>
</dbReference>
<evidence type="ECO:0000313" key="10">
    <source>
        <dbReference type="EMBL" id="SVA04011.1"/>
    </source>
</evidence>
<gene>
    <name evidence="10" type="ORF">METZ01_LOCUS56865</name>
</gene>
<evidence type="ECO:0000256" key="7">
    <source>
        <dbReference type="ARBA" id="ARBA00023141"/>
    </source>
</evidence>
<keyword evidence="7" id="KW-0057">Aromatic amino acid biosynthesis</keyword>
<organism evidence="10">
    <name type="scientific">marine metagenome</name>
    <dbReference type="NCBI Taxonomy" id="408172"/>
    <lineage>
        <taxon>unclassified sequences</taxon>
        <taxon>metagenomes</taxon>
        <taxon>ecological metagenomes</taxon>
    </lineage>
</organism>
<dbReference type="FunFam" id="3.65.10.10:FF:000005">
    <property type="entry name" value="3-phosphoshikimate 1-carboxyvinyltransferase"/>
    <property type="match status" value="1"/>
</dbReference>
<dbReference type="GO" id="GO:0008652">
    <property type="term" value="P:amino acid biosynthetic process"/>
    <property type="evidence" value="ECO:0007669"/>
    <property type="project" value="UniProtKB-KW"/>
</dbReference>
<feature type="domain" description="FHA" evidence="9">
    <location>
        <begin position="164"/>
        <end position="220"/>
    </location>
</feature>
<dbReference type="EC" id="2.5.1.19" evidence="3"/>
<evidence type="ECO:0000256" key="2">
    <source>
        <dbReference type="ARBA" id="ARBA00009948"/>
    </source>
</evidence>
<comment type="similarity">
    <text evidence="2">Belongs to the EPSP synthase family.</text>
</comment>
<name>A0A381SKZ4_9ZZZZ</name>
<dbReference type="InterPro" id="IPR000253">
    <property type="entry name" value="FHA_dom"/>
</dbReference>
<dbReference type="InterPro" id="IPR013792">
    <property type="entry name" value="RNA3'P_cycl/enolpyr_Trfase_a/b"/>
</dbReference>
<dbReference type="InterPro" id="IPR036968">
    <property type="entry name" value="Enolpyruvate_Tfrase_sf"/>
</dbReference>
<evidence type="ECO:0000259" key="9">
    <source>
        <dbReference type="PROSITE" id="PS50006"/>
    </source>
</evidence>
<evidence type="ECO:0000256" key="8">
    <source>
        <dbReference type="ARBA" id="ARBA00044633"/>
    </source>
</evidence>
<evidence type="ECO:0000256" key="1">
    <source>
        <dbReference type="ARBA" id="ARBA00004811"/>
    </source>
</evidence>
<evidence type="ECO:0000256" key="6">
    <source>
        <dbReference type="ARBA" id="ARBA00022679"/>
    </source>
</evidence>
<dbReference type="GO" id="GO:0009073">
    <property type="term" value="P:aromatic amino acid family biosynthetic process"/>
    <property type="evidence" value="ECO:0007669"/>
    <property type="project" value="UniProtKB-KW"/>
</dbReference>
<dbReference type="GO" id="GO:0003866">
    <property type="term" value="F:3-phosphoshikimate 1-carboxyvinyltransferase activity"/>
    <property type="evidence" value="ECO:0007669"/>
    <property type="project" value="UniProtKB-EC"/>
</dbReference>
<keyword evidence="5" id="KW-0028">Amino-acid biosynthesis</keyword>
<evidence type="ECO:0000256" key="4">
    <source>
        <dbReference type="ARBA" id="ARBA00022490"/>
    </source>
</evidence>
<dbReference type="PROSITE" id="PS50006">
    <property type="entry name" value="FHA_DOMAIN"/>
    <property type="match status" value="1"/>
</dbReference>
<dbReference type="HAMAP" id="MF_00210">
    <property type="entry name" value="EPSP_synth"/>
    <property type="match status" value="1"/>
</dbReference>
<comment type="pathway">
    <text evidence="1">Metabolic intermediate biosynthesis; chorismate biosynthesis; chorismate from D-erythrose 4-phosphate and phosphoenolpyruvate: step 6/7.</text>
</comment>
<dbReference type="PROSITE" id="PS00885">
    <property type="entry name" value="EPSP_SYNTHASE_2"/>
    <property type="match status" value="1"/>
</dbReference>
<dbReference type="PANTHER" id="PTHR21090">
    <property type="entry name" value="AROM/DEHYDROQUINATE SYNTHASE"/>
    <property type="match status" value="1"/>
</dbReference>
<dbReference type="InterPro" id="IPR001986">
    <property type="entry name" value="Enolpyruvate_Tfrase_dom"/>
</dbReference>
<proteinExistence type="inferred from homology"/>
<dbReference type="InterPro" id="IPR006264">
    <property type="entry name" value="EPSP_synthase"/>
</dbReference>
<comment type="catalytic activity">
    <reaction evidence="8">
        <text>3-phosphoshikimate + phosphoenolpyruvate = 5-O-(1-carboxyvinyl)-3-phosphoshikimate + phosphate</text>
        <dbReference type="Rhea" id="RHEA:21256"/>
        <dbReference type="ChEBI" id="CHEBI:43474"/>
        <dbReference type="ChEBI" id="CHEBI:57701"/>
        <dbReference type="ChEBI" id="CHEBI:58702"/>
        <dbReference type="ChEBI" id="CHEBI:145989"/>
        <dbReference type="EC" id="2.5.1.19"/>
    </reaction>
    <physiologicalReaction direction="left-to-right" evidence="8">
        <dbReference type="Rhea" id="RHEA:21257"/>
    </physiologicalReaction>
</comment>
<dbReference type="GO" id="GO:0009423">
    <property type="term" value="P:chorismate biosynthetic process"/>
    <property type="evidence" value="ECO:0007669"/>
    <property type="project" value="UniProtKB-UniPathway"/>
</dbReference>